<dbReference type="PANTHER" id="PTHR38454:SF1">
    <property type="entry name" value="INTEGRAL MEMBRANE PROTEIN"/>
    <property type="match status" value="1"/>
</dbReference>
<dbReference type="RefSeq" id="WP_343852321.1">
    <property type="nucleotide sequence ID" value="NZ_BAAAFI010000028.1"/>
</dbReference>
<feature type="transmembrane region" description="Helical" evidence="1">
    <location>
        <begin position="363"/>
        <end position="379"/>
    </location>
</feature>
<dbReference type="InterPro" id="IPR018580">
    <property type="entry name" value="Uncharacterised_YfhO"/>
</dbReference>
<keyword evidence="1" id="KW-1133">Transmembrane helix</keyword>
<feature type="transmembrane region" description="Helical" evidence="1">
    <location>
        <begin position="12"/>
        <end position="32"/>
    </location>
</feature>
<proteinExistence type="predicted"/>
<evidence type="ECO:0000313" key="3">
    <source>
        <dbReference type="Proteomes" id="UP001500469"/>
    </source>
</evidence>
<dbReference type="PANTHER" id="PTHR38454">
    <property type="entry name" value="INTEGRAL MEMBRANE PROTEIN-RELATED"/>
    <property type="match status" value="1"/>
</dbReference>
<dbReference type="Proteomes" id="UP001500469">
    <property type="component" value="Unassembled WGS sequence"/>
</dbReference>
<feature type="transmembrane region" description="Helical" evidence="1">
    <location>
        <begin position="485"/>
        <end position="503"/>
    </location>
</feature>
<sequence length="804" mass="87825">MKPNFQKEVLPHLLGVVLFYLIVVLYFSPMVFDGKIIFQGDILQWEGSARSVIDYREKTGEPALWASSMFGGMPAYFVSLEFPGDITNALISTLTLGLPHPINGLFLGMLAMYILLLSFGVRPVFSIAGAIAFSFNTYNLLSLEAGHNAKIWAVCLIPLILAGIHLAFERKRILGAALLALGLLLQLKFNHLQITYYTLIISVIYVVVRMVFDWKKEGIPGLSKTLGFLVLGAALAVGGNIGRLATALEYSPYSTRGNATLETKSAGLDRDYAFGWSNGIVESLTLIIPDFYGGGSTTPLPKDSASEQALRAQGIDAAQINGFVKGAPTYWGDQPFTGGPIYGSVILVFLAVLGIWAAPKESLITFGTIIVLSLMLSWGKNLAWFNYALFDILPGYNKFRAVSMALGMTLFAIPVLGMISLERLVRKGDLKPLYYAGGIVGGLTLILAVASGPFFRFEGAGDAGLPEWLATALKTDRKAMLSASAWKSFTFVALAVGMIYFYLKGKISDLILGAGLIALITIDVWTVNRQYLNNESFQGNPSRQFFAETPAEKSIADDQSYFRVLPLTEGLTSGARTAYRFNSLGGYHGAKLRRYQDLVENQLQSELEAFIAKAQEGNFDWENTGVMNMLNTKYLIAGSEANAVFENPLANGSAWIPAQVVPVSTNNEEIEVLGEINTKTQATLNTQEFDEIPAGAGQIALKSFSPNQMNYQASMTQGGLAVFSEIHYPKGWKATIDGKESQIVRVNYLLRGLEIPAGDHEVVFTFAPSSYYATKTPMVIFQYLILVTLISGVFFTYKENHANA</sequence>
<reference evidence="2 3" key="1">
    <citation type="journal article" date="2019" name="Int. J. Syst. Evol. Microbiol.">
        <title>The Global Catalogue of Microorganisms (GCM) 10K type strain sequencing project: providing services to taxonomists for standard genome sequencing and annotation.</title>
        <authorList>
            <consortium name="The Broad Institute Genomics Platform"/>
            <consortium name="The Broad Institute Genome Sequencing Center for Infectious Disease"/>
            <person name="Wu L."/>
            <person name="Ma J."/>
        </authorList>
    </citation>
    <scope>NUCLEOTIDE SEQUENCE [LARGE SCALE GENOMIC DNA]</scope>
    <source>
        <strain evidence="2 3">JCM 16112</strain>
    </source>
</reference>
<dbReference type="Pfam" id="PF09586">
    <property type="entry name" value="YfhO"/>
    <property type="match status" value="1"/>
</dbReference>
<feature type="transmembrane region" description="Helical" evidence="1">
    <location>
        <begin position="399"/>
        <end position="421"/>
    </location>
</feature>
<feature type="transmembrane region" description="Helical" evidence="1">
    <location>
        <begin position="173"/>
        <end position="189"/>
    </location>
</feature>
<feature type="transmembrane region" description="Helical" evidence="1">
    <location>
        <begin position="105"/>
        <end position="131"/>
    </location>
</feature>
<protein>
    <submittedName>
        <fullName evidence="2">YfhO family protein</fullName>
    </submittedName>
</protein>
<feature type="transmembrane region" description="Helical" evidence="1">
    <location>
        <begin position="151"/>
        <end position="168"/>
    </location>
</feature>
<feature type="transmembrane region" description="Helical" evidence="1">
    <location>
        <begin position="778"/>
        <end position="797"/>
    </location>
</feature>
<keyword evidence="3" id="KW-1185">Reference proteome</keyword>
<accession>A0ABN1N271</accession>
<dbReference type="EMBL" id="BAAAFI010000028">
    <property type="protein sequence ID" value="GAA0879667.1"/>
    <property type="molecule type" value="Genomic_DNA"/>
</dbReference>
<organism evidence="2 3">
    <name type="scientific">Algoriphagus jejuensis</name>
    <dbReference type="NCBI Taxonomy" id="419934"/>
    <lineage>
        <taxon>Bacteria</taxon>
        <taxon>Pseudomonadati</taxon>
        <taxon>Bacteroidota</taxon>
        <taxon>Cytophagia</taxon>
        <taxon>Cytophagales</taxon>
        <taxon>Cyclobacteriaceae</taxon>
        <taxon>Algoriphagus</taxon>
    </lineage>
</organism>
<feature type="transmembrane region" description="Helical" evidence="1">
    <location>
        <begin position="341"/>
        <end position="358"/>
    </location>
</feature>
<evidence type="ECO:0000313" key="2">
    <source>
        <dbReference type="EMBL" id="GAA0879667.1"/>
    </source>
</evidence>
<feature type="transmembrane region" description="Helical" evidence="1">
    <location>
        <begin position="195"/>
        <end position="214"/>
    </location>
</feature>
<feature type="transmembrane region" description="Helical" evidence="1">
    <location>
        <begin position="510"/>
        <end position="527"/>
    </location>
</feature>
<evidence type="ECO:0000256" key="1">
    <source>
        <dbReference type="SAM" id="Phobius"/>
    </source>
</evidence>
<name>A0ABN1N271_9BACT</name>
<keyword evidence="1" id="KW-0812">Transmembrane</keyword>
<feature type="transmembrane region" description="Helical" evidence="1">
    <location>
        <begin position="226"/>
        <end position="245"/>
    </location>
</feature>
<gene>
    <name evidence="2" type="ORF">GCM10009119_26360</name>
</gene>
<comment type="caution">
    <text evidence="2">The sequence shown here is derived from an EMBL/GenBank/DDBJ whole genome shotgun (WGS) entry which is preliminary data.</text>
</comment>
<feature type="transmembrane region" description="Helical" evidence="1">
    <location>
        <begin position="433"/>
        <end position="455"/>
    </location>
</feature>
<keyword evidence="1" id="KW-0472">Membrane</keyword>